<accession>A0A8S3I793</accession>
<proteinExistence type="predicted"/>
<dbReference type="PANTHER" id="PTHR13371:SF0">
    <property type="entry name" value="CENTROSOMAL PROTEIN OF 104 KDA"/>
    <property type="match status" value="1"/>
</dbReference>
<dbReference type="InterPro" id="IPR052607">
    <property type="entry name" value="CEP104-like"/>
</dbReference>
<dbReference type="PANTHER" id="PTHR13371">
    <property type="entry name" value="GLYCINE-, GLUTAMATE-, THIENYLCYCLOHEXYLPIPERIDINE-BINDING PROTEIN"/>
    <property type="match status" value="1"/>
</dbReference>
<reference evidence="1" key="1">
    <citation type="submission" date="2021-02" db="EMBL/GenBank/DDBJ databases">
        <authorList>
            <person name="Nowell W R."/>
        </authorList>
    </citation>
    <scope>NUCLEOTIDE SEQUENCE</scope>
</reference>
<feature type="non-terminal residue" evidence="1">
    <location>
        <position position="1"/>
    </location>
</feature>
<name>A0A8S3I793_9BILA</name>
<gene>
    <name evidence="1" type="ORF">GIL414_LOCUS74552</name>
</gene>
<evidence type="ECO:0000313" key="1">
    <source>
        <dbReference type="EMBL" id="CAF5195119.1"/>
    </source>
</evidence>
<organism evidence="1 2">
    <name type="scientific">Rotaria magnacalcarata</name>
    <dbReference type="NCBI Taxonomy" id="392030"/>
    <lineage>
        <taxon>Eukaryota</taxon>
        <taxon>Metazoa</taxon>
        <taxon>Spiralia</taxon>
        <taxon>Gnathifera</taxon>
        <taxon>Rotifera</taxon>
        <taxon>Eurotatoria</taxon>
        <taxon>Bdelloidea</taxon>
        <taxon>Philodinida</taxon>
        <taxon>Philodinidae</taxon>
        <taxon>Rotaria</taxon>
    </lineage>
</organism>
<dbReference type="AlphaFoldDB" id="A0A8S3I793"/>
<dbReference type="EMBL" id="CAJOBJ010341078">
    <property type="protein sequence ID" value="CAF5195119.1"/>
    <property type="molecule type" value="Genomic_DNA"/>
</dbReference>
<dbReference type="Proteomes" id="UP000681720">
    <property type="component" value="Unassembled WGS sequence"/>
</dbReference>
<evidence type="ECO:0000313" key="2">
    <source>
        <dbReference type="Proteomes" id="UP000681720"/>
    </source>
</evidence>
<sequence length="146" mass="17406">SIIDDLAFAMYQDREIAAIIKNLDRKKQECVHDEKFEQARKFKQAIQELIKVGERLARYEVEKRQAIENEDYETAQSKKDKMELYRTETYKQLQLLNLLDVVIEGGEGTEFLKRLQEIENNEQQQQEIYNQEVHILEKVLHKYGLS</sequence>
<protein>
    <submittedName>
        <fullName evidence="1">Uncharacterized protein</fullName>
    </submittedName>
</protein>
<dbReference type="GO" id="GO:0005929">
    <property type="term" value="C:cilium"/>
    <property type="evidence" value="ECO:0007669"/>
    <property type="project" value="TreeGrafter"/>
</dbReference>
<comment type="caution">
    <text evidence="1">The sequence shown here is derived from an EMBL/GenBank/DDBJ whole genome shotgun (WGS) entry which is preliminary data.</text>
</comment>